<evidence type="ECO:0000256" key="1">
    <source>
        <dbReference type="SAM" id="Phobius"/>
    </source>
</evidence>
<organism evidence="2 3">
    <name type="scientific">Elysia chlorotica</name>
    <name type="common">Eastern emerald elysia</name>
    <name type="synonym">Sea slug</name>
    <dbReference type="NCBI Taxonomy" id="188477"/>
    <lineage>
        <taxon>Eukaryota</taxon>
        <taxon>Metazoa</taxon>
        <taxon>Spiralia</taxon>
        <taxon>Lophotrochozoa</taxon>
        <taxon>Mollusca</taxon>
        <taxon>Gastropoda</taxon>
        <taxon>Heterobranchia</taxon>
        <taxon>Euthyneura</taxon>
        <taxon>Panpulmonata</taxon>
        <taxon>Sacoglossa</taxon>
        <taxon>Placobranchoidea</taxon>
        <taxon>Plakobranchidae</taxon>
        <taxon>Elysia</taxon>
    </lineage>
</organism>
<keyword evidence="1" id="KW-0812">Transmembrane</keyword>
<protein>
    <submittedName>
        <fullName evidence="2">Uncharacterized protein</fullName>
    </submittedName>
</protein>
<keyword evidence="3" id="KW-1185">Reference proteome</keyword>
<name>A0A3S1BMP5_ELYCH</name>
<keyword evidence="1" id="KW-1133">Transmembrane helix</keyword>
<dbReference type="Proteomes" id="UP000271974">
    <property type="component" value="Unassembled WGS sequence"/>
</dbReference>
<evidence type="ECO:0000313" key="3">
    <source>
        <dbReference type="Proteomes" id="UP000271974"/>
    </source>
</evidence>
<reference evidence="2 3" key="1">
    <citation type="submission" date="2019-01" db="EMBL/GenBank/DDBJ databases">
        <title>A draft genome assembly of the solar-powered sea slug Elysia chlorotica.</title>
        <authorList>
            <person name="Cai H."/>
            <person name="Li Q."/>
            <person name="Fang X."/>
            <person name="Li J."/>
            <person name="Curtis N.E."/>
            <person name="Altenburger A."/>
            <person name="Shibata T."/>
            <person name="Feng M."/>
            <person name="Maeda T."/>
            <person name="Schwartz J.A."/>
            <person name="Shigenobu S."/>
            <person name="Lundholm N."/>
            <person name="Nishiyama T."/>
            <person name="Yang H."/>
            <person name="Hasebe M."/>
            <person name="Li S."/>
            <person name="Pierce S.K."/>
            <person name="Wang J."/>
        </authorList>
    </citation>
    <scope>NUCLEOTIDE SEQUENCE [LARGE SCALE GENOMIC DNA]</scope>
    <source>
        <strain evidence="2">EC2010</strain>
        <tissue evidence="2">Whole organism of an adult</tissue>
    </source>
</reference>
<gene>
    <name evidence="2" type="ORF">EGW08_004962</name>
</gene>
<feature type="transmembrane region" description="Helical" evidence="1">
    <location>
        <begin position="22"/>
        <end position="39"/>
    </location>
</feature>
<dbReference type="EMBL" id="RQTK01000115">
    <property type="protein sequence ID" value="RUS87282.1"/>
    <property type="molecule type" value="Genomic_DNA"/>
</dbReference>
<keyword evidence="1" id="KW-0472">Membrane</keyword>
<accession>A0A3S1BMP5</accession>
<evidence type="ECO:0000313" key="2">
    <source>
        <dbReference type="EMBL" id="RUS87282.1"/>
    </source>
</evidence>
<comment type="caution">
    <text evidence="2">The sequence shown here is derived from an EMBL/GenBank/DDBJ whole genome shotgun (WGS) entry which is preliminary data.</text>
</comment>
<proteinExistence type="predicted"/>
<dbReference type="AlphaFoldDB" id="A0A3S1BMP5"/>
<sequence length="244" mass="26713">MGGQIDKCTVRFAVRADLLTDVQFFIINIILIMIVIEYCKNIVRVSVLQSDIDITFPQSLPLSPAQTSVSRSAPRRPAPSPRRVPAQALLLLLCLGLSQCALLINEICFACSTFFRSQDTVRAAHQRNLLRLLYVLQVSRITAVLITSPACTGYGQADTHTCGSIFNCPLDRIDLLGICNGFVLCREPVEASGSAVCEHLLTRDEADLVTASSDSTGLKHLNNGFAIHILTTDDEIPNFKHEVS</sequence>